<dbReference type="SUPFAM" id="SSF52058">
    <property type="entry name" value="L domain-like"/>
    <property type="match status" value="1"/>
</dbReference>
<feature type="domain" description="Leucine-rich repeat-containing N-terminal plant-type" evidence="10">
    <location>
        <begin position="37"/>
        <end position="74"/>
    </location>
</feature>
<protein>
    <recommendedName>
        <fullName evidence="10">Leucine-rich repeat-containing N-terminal plant-type domain-containing protein</fullName>
    </recommendedName>
</protein>
<gene>
    <name evidence="11" type="ORF">FEM48_Zijuj09G0180700</name>
</gene>
<dbReference type="InterPro" id="IPR032675">
    <property type="entry name" value="LRR_dom_sf"/>
</dbReference>
<dbReference type="InterPro" id="IPR051848">
    <property type="entry name" value="PGIP"/>
</dbReference>
<evidence type="ECO:0000256" key="6">
    <source>
        <dbReference type="ARBA" id="ARBA00023136"/>
    </source>
</evidence>
<reference evidence="11" key="1">
    <citation type="journal article" date="2021" name="Front. Plant Sci.">
        <title>Chromosome-Scale Genome Assembly for Chinese Sour Jujube and Insights Into Its Genome Evolution and Domestication Signature.</title>
        <authorList>
            <person name="Shen L.-Y."/>
            <person name="Luo H."/>
            <person name="Wang X.-L."/>
            <person name="Wang X.-M."/>
            <person name="Qiu X.-J."/>
            <person name="Liu H."/>
            <person name="Zhou S.-S."/>
            <person name="Jia K.-H."/>
            <person name="Nie S."/>
            <person name="Bao Y.-T."/>
            <person name="Zhang R.-G."/>
            <person name="Yun Q.-Z."/>
            <person name="Chai Y.-H."/>
            <person name="Lu J.-Y."/>
            <person name="Li Y."/>
            <person name="Zhao S.-W."/>
            <person name="Mao J.-F."/>
            <person name="Jia S.-G."/>
            <person name="Mao Y.-M."/>
        </authorList>
    </citation>
    <scope>NUCLEOTIDE SEQUENCE</scope>
    <source>
        <strain evidence="11">AT0</strain>
        <tissue evidence="11">Leaf</tissue>
    </source>
</reference>
<dbReference type="InterPro" id="IPR013210">
    <property type="entry name" value="LRR_N_plant-typ"/>
</dbReference>
<feature type="signal peptide" evidence="9">
    <location>
        <begin position="1"/>
        <end position="26"/>
    </location>
</feature>
<dbReference type="PANTHER" id="PTHR48059">
    <property type="entry name" value="POLYGALACTURONASE INHIBITOR 1"/>
    <property type="match status" value="1"/>
</dbReference>
<organism evidence="11 12">
    <name type="scientific">Ziziphus jujuba var. spinosa</name>
    <dbReference type="NCBI Taxonomy" id="714518"/>
    <lineage>
        <taxon>Eukaryota</taxon>
        <taxon>Viridiplantae</taxon>
        <taxon>Streptophyta</taxon>
        <taxon>Embryophyta</taxon>
        <taxon>Tracheophyta</taxon>
        <taxon>Spermatophyta</taxon>
        <taxon>Magnoliopsida</taxon>
        <taxon>eudicotyledons</taxon>
        <taxon>Gunneridae</taxon>
        <taxon>Pentapetalae</taxon>
        <taxon>rosids</taxon>
        <taxon>fabids</taxon>
        <taxon>Rosales</taxon>
        <taxon>Rhamnaceae</taxon>
        <taxon>Paliureae</taxon>
        <taxon>Ziziphus</taxon>
    </lineage>
</organism>
<feature type="chain" id="PRO_5037409503" description="Leucine-rich repeat-containing N-terminal plant-type domain-containing protein" evidence="9">
    <location>
        <begin position="27"/>
        <end position="290"/>
    </location>
</feature>
<keyword evidence="4 9" id="KW-0732">Signal</keyword>
<keyword evidence="7" id="KW-0325">Glycoprotein</keyword>
<evidence type="ECO:0000313" key="12">
    <source>
        <dbReference type="Proteomes" id="UP000813462"/>
    </source>
</evidence>
<name>A0A978UUH3_ZIZJJ</name>
<dbReference type="GO" id="GO:0016020">
    <property type="term" value="C:membrane"/>
    <property type="evidence" value="ECO:0007669"/>
    <property type="project" value="UniProtKB-SubCell"/>
</dbReference>
<dbReference type="Proteomes" id="UP000813462">
    <property type="component" value="Unassembled WGS sequence"/>
</dbReference>
<dbReference type="Pfam" id="PF08263">
    <property type="entry name" value="LRRNT_2"/>
    <property type="match status" value="1"/>
</dbReference>
<evidence type="ECO:0000256" key="2">
    <source>
        <dbReference type="ARBA" id="ARBA00004370"/>
    </source>
</evidence>
<evidence type="ECO:0000256" key="3">
    <source>
        <dbReference type="ARBA" id="ARBA00022614"/>
    </source>
</evidence>
<keyword evidence="6" id="KW-0472">Membrane</keyword>
<evidence type="ECO:0000256" key="8">
    <source>
        <dbReference type="ARBA" id="ARBA00038043"/>
    </source>
</evidence>
<evidence type="ECO:0000313" key="11">
    <source>
        <dbReference type="EMBL" id="KAH7518523.1"/>
    </source>
</evidence>
<evidence type="ECO:0000256" key="4">
    <source>
        <dbReference type="ARBA" id="ARBA00022729"/>
    </source>
</evidence>
<dbReference type="Pfam" id="PF00560">
    <property type="entry name" value="LRR_1"/>
    <property type="match status" value="4"/>
</dbReference>
<dbReference type="Gene3D" id="3.80.10.10">
    <property type="entry name" value="Ribonuclease Inhibitor"/>
    <property type="match status" value="2"/>
</dbReference>
<evidence type="ECO:0000256" key="9">
    <source>
        <dbReference type="SAM" id="SignalP"/>
    </source>
</evidence>
<comment type="subcellular location">
    <subcellularLocation>
        <location evidence="1">Cell envelope</location>
    </subcellularLocation>
    <subcellularLocation>
        <location evidence="2">Membrane</location>
    </subcellularLocation>
</comment>
<evidence type="ECO:0000256" key="5">
    <source>
        <dbReference type="ARBA" id="ARBA00022737"/>
    </source>
</evidence>
<comment type="similarity">
    <text evidence="8">Belongs to the polygalacturonase-inhibiting protein family.</text>
</comment>
<comment type="caution">
    <text evidence="11">The sequence shown here is derived from an EMBL/GenBank/DDBJ whole genome shotgun (WGS) entry which is preliminary data.</text>
</comment>
<dbReference type="InterPro" id="IPR001611">
    <property type="entry name" value="Leu-rich_rpt"/>
</dbReference>
<proteinExistence type="inferred from homology"/>
<evidence type="ECO:0000256" key="1">
    <source>
        <dbReference type="ARBA" id="ARBA00004196"/>
    </source>
</evidence>
<dbReference type="FunFam" id="3.80.10.10:FF:000041">
    <property type="entry name" value="LRR receptor-like serine/threonine-protein kinase ERECTA"/>
    <property type="match status" value="1"/>
</dbReference>
<evidence type="ECO:0000256" key="7">
    <source>
        <dbReference type="ARBA" id="ARBA00023180"/>
    </source>
</evidence>
<keyword evidence="3" id="KW-0433">Leucine-rich repeat</keyword>
<dbReference type="AlphaFoldDB" id="A0A978UUH3"/>
<keyword evidence="5" id="KW-0677">Repeat</keyword>
<dbReference type="PANTHER" id="PTHR48059:SF30">
    <property type="entry name" value="OS06G0587000 PROTEIN"/>
    <property type="match status" value="1"/>
</dbReference>
<evidence type="ECO:0000259" key="10">
    <source>
        <dbReference type="Pfam" id="PF08263"/>
    </source>
</evidence>
<dbReference type="EMBL" id="JAEACU010000009">
    <property type="protein sequence ID" value="KAH7518523.1"/>
    <property type="molecule type" value="Genomic_DNA"/>
</dbReference>
<accession>A0A978UUH3</accession>
<sequence length="290" mass="32006">MFLLYMAVFDFLVITIVMVLSFQAHSLSSQNLACYPNDLKALKDFMTGLETVIDGWNTDFSSNNCCAWTGITCNSNSSSPSSSSSLGLDNPIQTSRVVKFELPRKKLVGTLFESLGTMDQLRVLNLSQNFLKGTLPVSLFHFRNLQVLDLSFNYFSGPVPATLYLPSIQILDLSRNLLEGYLPVSICDNNSCTIRLLNLAANCFSGNIPIELGSCGGSLKQLYLASNDLTGEVTEGIFRLRKLKFLNLQDNKFSGPMSKGFGSLTNLVRMDISSNGLQESSQMFFITLQC</sequence>